<feature type="transmembrane region" description="Helical" evidence="8">
    <location>
        <begin position="154"/>
        <end position="173"/>
    </location>
</feature>
<reference evidence="10 11" key="1">
    <citation type="submission" date="2019-03" db="EMBL/GenBank/DDBJ databases">
        <title>Sequencing 25 genomes of Wallemia mellicola.</title>
        <authorList>
            <person name="Gostincar C."/>
        </authorList>
    </citation>
    <scope>NUCLEOTIDE SEQUENCE [LARGE SCALE GENOMIC DNA]</scope>
    <source>
        <strain evidence="10 11">EXF-6152</strain>
    </source>
</reference>
<feature type="transmembrane region" description="Helical" evidence="8">
    <location>
        <begin position="549"/>
        <end position="569"/>
    </location>
</feature>
<feature type="domain" description="Major facilitator superfamily (MFS) profile" evidence="9">
    <location>
        <begin position="89"/>
        <end position="573"/>
    </location>
</feature>
<feature type="transmembrane region" description="Helical" evidence="8">
    <location>
        <begin position="445"/>
        <end position="468"/>
    </location>
</feature>
<feature type="transmembrane region" description="Helical" evidence="8">
    <location>
        <begin position="348"/>
        <end position="368"/>
    </location>
</feature>
<evidence type="ECO:0000256" key="2">
    <source>
        <dbReference type="ARBA" id="ARBA00008335"/>
    </source>
</evidence>
<keyword evidence="4 8" id="KW-0812">Transmembrane</keyword>
<evidence type="ECO:0000256" key="5">
    <source>
        <dbReference type="ARBA" id="ARBA00022989"/>
    </source>
</evidence>
<evidence type="ECO:0000256" key="1">
    <source>
        <dbReference type="ARBA" id="ARBA00004127"/>
    </source>
</evidence>
<dbReference type="Gene3D" id="1.20.1250.20">
    <property type="entry name" value="MFS general substrate transporter like domains"/>
    <property type="match status" value="1"/>
</dbReference>
<comment type="caution">
    <text evidence="10">The sequence shown here is derived from an EMBL/GenBank/DDBJ whole genome shotgun (WGS) entry which is preliminary data.</text>
</comment>
<keyword evidence="6 8" id="KW-0472">Membrane</keyword>
<dbReference type="Pfam" id="PF07690">
    <property type="entry name" value="MFS_1"/>
    <property type="match status" value="1"/>
</dbReference>
<feature type="region of interest" description="Disordered" evidence="7">
    <location>
        <begin position="577"/>
        <end position="615"/>
    </location>
</feature>
<dbReference type="Proteomes" id="UP000310685">
    <property type="component" value="Unassembled WGS sequence"/>
</dbReference>
<comment type="subcellular location">
    <subcellularLocation>
        <location evidence="1">Endomembrane system</location>
        <topology evidence="1">Multi-pass membrane protein</topology>
    </subcellularLocation>
</comment>
<dbReference type="PROSITE" id="PS50850">
    <property type="entry name" value="MFS"/>
    <property type="match status" value="1"/>
</dbReference>
<evidence type="ECO:0000259" key="9">
    <source>
        <dbReference type="PROSITE" id="PS50850"/>
    </source>
</evidence>
<feature type="transmembrane region" description="Helical" evidence="8">
    <location>
        <begin position="241"/>
        <end position="263"/>
    </location>
</feature>
<dbReference type="PANTHER" id="PTHR23501">
    <property type="entry name" value="MAJOR FACILITATOR SUPERFAMILY"/>
    <property type="match status" value="1"/>
</dbReference>
<dbReference type="CDD" id="cd17502">
    <property type="entry name" value="MFS_Azr1_MDR_like"/>
    <property type="match status" value="1"/>
</dbReference>
<name>A0A4T0M6F4_9BASI</name>
<feature type="transmembrane region" description="Helical" evidence="8">
    <location>
        <begin position="415"/>
        <end position="433"/>
    </location>
</feature>
<dbReference type="EMBL" id="SPRC01000031">
    <property type="protein sequence ID" value="TIB77816.1"/>
    <property type="molecule type" value="Genomic_DNA"/>
</dbReference>
<dbReference type="PRINTS" id="PR01036">
    <property type="entry name" value="TCRTETB"/>
</dbReference>
<dbReference type="InterPro" id="IPR020846">
    <property type="entry name" value="MFS_dom"/>
</dbReference>
<organism evidence="10 11">
    <name type="scientific">Wallemia mellicola</name>
    <dbReference type="NCBI Taxonomy" id="1708541"/>
    <lineage>
        <taxon>Eukaryota</taxon>
        <taxon>Fungi</taxon>
        <taxon>Dikarya</taxon>
        <taxon>Basidiomycota</taxon>
        <taxon>Wallemiomycotina</taxon>
        <taxon>Wallemiomycetes</taxon>
        <taxon>Wallemiales</taxon>
        <taxon>Wallemiaceae</taxon>
        <taxon>Wallemia</taxon>
    </lineage>
</organism>
<evidence type="ECO:0000256" key="3">
    <source>
        <dbReference type="ARBA" id="ARBA00022448"/>
    </source>
</evidence>
<feature type="transmembrane region" description="Helical" evidence="8">
    <location>
        <begin position="212"/>
        <end position="235"/>
    </location>
</feature>
<dbReference type="GO" id="GO:0022857">
    <property type="term" value="F:transmembrane transporter activity"/>
    <property type="evidence" value="ECO:0007669"/>
    <property type="project" value="InterPro"/>
</dbReference>
<evidence type="ECO:0000256" key="7">
    <source>
        <dbReference type="SAM" id="MobiDB-lite"/>
    </source>
</evidence>
<dbReference type="PANTHER" id="PTHR23501:SF189">
    <property type="entry name" value="DRUG TRANSPORTER, PUTATIVE (AFU_ORTHOLOGUE AFUA_4G03920)-RELATED"/>
    <property type="match status" value="1"/>
</dbReference>
<feature type="transmembrane region" description="Helical" evidence="8">
    <location>
        <begin position="388"/>
        <end position="408"/>
    </location>
</feature>
<dbReference type="GO" id="GO:0012505">
    <property type="term" value="C:endomembrane system"/>
    <property type="evidence" value="ECO:0007669"/>
    <property type="project" value="UniProtKB-SubCell"/>
</dbReference>
<evidence type="ECO:0000256" key="4">
    <source>
        <dbReference type="ARBA" id="ARBA00022692"/>
    </source>
</evidence>
<protein>
    <submittedName>
        <fullName evidence="10">Putative MFS drug transporter</fullName>
    </submittedName>
</protein>
<dbReference type="AlphaFoldDB" id="A0A4T0M6F4"/>
<feature type="compositionally biased region" description="Basic and acidic residues" evidence="7">
    <location>
        <begin position="577"/>
        <end position="594"/>
    </location>
</feature>
<dbReference type="GO" id="GO:0005886">
    <property type="term" value="C:plasma membrane"/>
    <property type="evidence" value="ECO:0007669"/>
    <property type="project" value="TreeGrafter"/>
</dbReference>
<evidence type="ECO:0000256" key="8">
    <source>
        <dbReference type="SAM" id="Phobius"/>
    </source>
</evidence>
<proteinExistence type="inferred from homology"/>
<evidence type="ECO:0000313" key="10">
    <source>
        <dbReference type="EMBL" id="TIB77816.1"/>
    </source>
</evidence>
<feature type="transmembrane region" description="Helical" evidence="8">
    <location>
        <begin position="275"/>
        <end position="296"/>
    </location>
</feature>
<evidence type="ECO:0000313" key="11">
    <source>
        <dbReference type="Proteomes" id="UP000310685"/>
    </source>
</evidence>
<keyword evidence="3" id="KW-0813">Transport</keyword>
<dbReference type="Gene3D" id="1.20.1720.10">
    <property type="entry name" value="Multidrug resistance protein D"/>
    <property type="match status" value="1"/>
</dbReference>
<dbReference type="InterPro" id="IPR036259">
    <property type="entry name" value="MFS_trans_sf"/>
</dbReference>
<feature type="transmembrane region" description="Helical" evidence="8">
    <location>
        <begin position="179"/>
        <end position="200"/>
    </location>
</feature>
<dbReference type="SUPFAM" id="SSF103473">
    <property type="entry name" value="MFS general substrate transporter"/>
    <property type="match status" value="1"/>
</dbReference>
<dbReference type="InterPro" id="IPR011701">
    <property type="entry name" value="MFS"/>
</dbReference>
<keyword evidence="5 8" id="KW-1133">Transmembrane helix</keyword>
<comment type="similarity">
    <text evidence="2">Belongs to the major facilitator superfamily.</text>
</comment>
<feature type="compositionally biased region" description="Basic and acidic residues" evidence="7">
    <location>
        <begin position="601"/>
        <end position="615"/>
    </location>
</feature>
<accession>A0A4T0M6F4</accession>
<gene>
    <name evidence="10" type="ORF">E3Q22_02906</name>
</gene>
<sequence length="615" mass="67857">MDRDQNSSVHRKFIISLPISPSSHFIKIDSESDNSIKKDIINEDSLARSFYSIFPFAAYLRLFPDKRTDAEKQITDQTNYLPKSRIIMVFIACSSVDFLALMDQTNVAVALNTIASSLGSGSQSSWIASAYFLTSTSFQLLYGRFSDICGRKTILMIGLFIFFVFTLGSSLSQTMTQLIVFRALTGMGGGGLMSLCQVIVSDVVSLRDRGKYQGILGAVVALANGVGPVIGGAFASFQWRWIFWLNLPICAVTSAMVWFIMPLKKVEGSWKEKLFRIDFFGAFLTLLSTTLIILGLTWAGSEYPWDSAHVLGTLISGIGVAIIFIAWEGLFARIPVMPLYIFRCHRMVNGACLTQFINGYLFLTQTYYLPKFYQLAYGYSGVKSGAMLLPLSLVQTASSTLGGLLVTWIGRYREIVLLGWALWATGMGLLSTLDDHTGVDKQVGYSILTGFGVGLTLQASLVGVQAAVERKDMAVITSVRNFVRNLGGTLGLAISGTTLNTVFRSRMLANGLSESLIKTLINNPEEGRNNLDEDTTDLVISGYRQGFRIIFLTCAGLGGLSFILAFLLMPQISLDRDDDQKLKDEGRKWVEEGKNKKRMKKEGIKDEKLDTDTRG</sequence>
<feature type="transmembrane region" description="Helical" evidence="8">
    <location>
        <begin position="308"/>
        <end position="327"/>
    </location>
</feature>
<dbReference type="FunFam" id="1.20.1720.10:FF:000013">
    <property type="entry name" value="Related to multidrug resistance proteins"/>
    <property type="match status" value="1"/>
</dbReference>
<evidence type="ECO:0000256" key="6">
    <source>
        <dbReference type="ARBA" id="ARBA00023136"/>
    </source>
</evidence>